<dbReference type="Pfam" id="PF12699">
    <property type="entry name" value="phiKZ_IP"/>
    <property type="match status" value="1"/>
</dbReference>
<name>A0A4Y5TP76_9CAUD</name>
<evidence type="ECO:0000313" key="1">
    <source>
        <dbReference type="EMBL" id="QDB71146.1"/>
    </source>
</evidence>
<reference evidence="2" key="1">
    <citation type="submission" date="2019-05" db="EMBL/GenBank/DDBJ databases">
        <title>Complete Genome Sequence of Serratia marcescens Myophage Moabite.</title>
        <authorList>
            <person name="Price L."/>
            <person name="Rohren M."/>
            <person name="Newkirk H."/>
            <person name="Liu M."/>
            <person name="Ramsey J."/>
        </authorList>
    </citation>
    <scope>NUCLEOTIDE SEQUENCE [LARGE SCALE GENOMIC DNA]</scope>
</reference>
<accession>A0A4Y5TP76</accession>
<evidence type="ECO:0000313" key="2">
    <source>
        <dbReference type="Proteomes" id="UP000319063"/>
    </source>
</evidence>
<keyword evidence="2" id="KW-1185">Reference proteome</keyword>
<protein>
    <submittedName>
        <fullName evidence="1">Uncharacterized protein</fullName>
    </submittedName>
</protein>
<proteinExistence type="predicted"/>
<dbReference type="EMBL" id="MK994515">
    <property type="protein sequence ID" value="QDB71146.1"/>
    <property type="molecule type" value="Genomic_DNA"/>
</dbReference>
<organism evidence="1 2">
    <name type="scientific">Serratia phage Moabite</name>
    <dbReference type="NCBI Taxonomy" id="2587814"/>
    <lineage>
        <taxon>Viruses</taxon>
        <taxon>Duplodnaviria</taxon>
        <taxon>Heunggongvirae</taxon>
        <taxon>Uroviricota</taxon>
        <taxon>Caudoviricetes</taxon>
        <taxon>Chimalliviridae</taxon>
        <taxon>Moabitevirus</taxon>
        <taxon>Moabitevirus moabite</taxon>
    </lineage>
</organism>
<gene>
    <name evidence="1" type="ORF">CPT_Moabite_116</name>
</gene>
<dbReference type="InterPro" id="IPR024413">
    <property type="entry name" value="Phage_phiKZ_Orf92_int-head"/>
</dbReference>
<sequence length="411" mass="45776">MDEGFEINVSPYDLLLAESESERISLESEAIDDEIQEIGRRTDLYDEVEEGVDHEGDVTQHELALISQATAALFGDINNGGMPSMESADGTISMEAFADLARNMKVSARDLLVRLWRLITDFWENMGTRVSGVSAGANATRERAKDIIGTQPKVSKFDSGITAARYLNFRGKKTDKFSSIYESLKELEHTVESLLSTWAIDVVKSGDEVLRILNKTLSSTNPENAQEIETSLLSANDITSQLMASVHPNLRKEVQLPANGTLVFNLIDSKDVRSQVNKARALQRSGFTFNSGVVETEGATEVDVFTVDQIRELMDVSLRITEIIRRYRERNKLNKLAEDTLTLVRSAKVMSGNLENDISDNRQGAAKNALYNYGNAYASWSRQPTLPIISLTITYLRIVQSMCNRSINAYL</sequence>
<dbReference type="Proteomes" id="UP000319063">
    <property type="component" value="Segment"/>
</dbReference>